<keyword evidence="15" id="KW-1185">Reference proteome</keyword>
<dbReference type="Gene3D" id="3.30.310.50">
    <property type="entry name" value="Alpha-D-phosphohexomutase, C-terminal domain"/>
    <property type="match status" value="1"/>
</dbReference>
<dbReference type="Pfam" id="PF02879">
    <property type="entry name" value="PGM_PMM_II"/>
    <property type="match status" value="1"/>
</dbReference>
<feature type="compositionally biased region" description="Basic and acidic residues" evidence="10">
    <location>
        <begin position="1"/>
        <end position="12"/>
    </location>
</feature>
<dbReference type="FunFam" id="3.40.120.10:FF:000004">
    <property type="entry name" value="Phosphoglucomutase 5"/>
    <property type="match status" value="1"/>
</dbReference>
<keyword evidence="8 14" id="KW-0413">Isomerase</keyword>
<evidence type="ECO:0000256" key="5">
    <source>
        <dbReference type="ARBA" id="ARBA00022553"/>
    </source>
</evidence>
<proteinExistence type="inferred from homology"/>
<comment type="catalytic activity">
    <reaction evidence="1">
        <text>alpha-D-glucose 1-phosphate = alpha-D-glucose 6-phosphate</text>
        <dbReference type="Rhea" id="RHEA:23536"/>
        <dbReference type="ChEBI" id="CHEBI:58225"/>
        <dbReference type="ChEBI" id="CHEBI:58601"/>
        <dbReference type="EC" id="5.4.2.2"/>
    </reaction>
</comment>
<keyword evidence="5" id="KW-0597">Phosphoprotein</keyword>
<dbReference type="SUPFAM" id="SSF55957">
    <property type="entry name" value="Phosphoglucomutase, C-terminal domain"/>
    <property type="match status" value="1"/>
</dbReference>
<evidence type="ECO:0000256" key="10">
    <source>
        <dbReference type="SAM" id="MobiDB-lite"/>
    </source>
</evidence>
<evidence type="ECO:0000256" key="6">
    <source>
        <dbReference type="ARBA" id="ARBA00022723"/>
    </source>
</evidence>
<dbReference type="GO" id="GO:0004614">
    <property type="term" value="F:phosphoglucomutase activity"/>
    <property type="evidence" value="ECO:0007669"/>
    <property type="project" value="UniProtKB-EC"/>
</dbReference>
<evidence type="ECO:0000259" key="11">
    <source>
        <dbReference type="Pfam" id="PF02878"/>
    </source>
</evidence>
<dbReference type="GO" id="GO:0005975">
    <property type="term" value="P:carbohydrate metabolic process"/>
    <property type="evidence" value="ECO:0007669"/>
    <property type="project" value="InterPro"/>
</dbReference>
<dbReference type="AlphaFoldDB" id="Q2CIS7"/>
<dbReference type="FunFam" id="3.30.310.50:FF:000002">
    <property type="entry name" value="Phosphoglucomutase 5"/>
    <property type="match status" value="1"/>
</dbReference>
<reference evidence="14 15" key="1">
    <citation type="journal article" date="2010" name="J. Bacteriol.">
        <title>Genome sequences of Oceanicola granulosus HTCC2516(T) and Oceanicola batsensis HTCC2597(TDelta).</title>
        <authorList>
            <person name="Thrash J.C."/>
            <person name="Cho J.C."/>
            <person name="Vergin K.L."/>
            <person name="Giovannoni S.J."/>
        </authorList>
    </citation>
    <scope>NUCLEOTIDE SEQUENCE [LARGE SCALE GENOMIC DNA]</scope>
    <source>
        <strain evidence="15">ATCC BAA-861 / DSM 15982 / KCTC 12143 / HTCC2516</strain>
    </source>
</reference>
<accession>Q2CIS7</accession>
<dbReference type="Pfam" id="PF02878">
    <property type="entry name" value="PGM_PMM_I"/>
    <property type="match status" value="1"/>
</dbReference>
<evidence type="ECO:0000256" key="3">
    <source>
        <dbReference type="ARBA" id="ARBA00010231"/>
    </source>
</evidence>
<evidence type="ECO:0000256" key="2">
    <source>
        <dbReference type="ARBA" id="ARBA00001946"/>
    </source>
</evidence>
<feature type="region of interest" description="Disordered" evidence="10">
    <location>
        <begin position="1"/>
        <end position="20"/>
    </location>
</feature>
<comment type="similarity">
    <text evidence="3 9">Belongs to the phosphohexose mutase family.</text>
</comment>
<dbReference type="PROSITE" id="PS00710">
    <property type="entry name" value="PGM_PMM"/>
    <property type="match status" value="1"/>
</dbReference>
<comment type="cofactor">
    <cofactor evidence="2">
        <name>Mg(2+)</name>
        <dbReference type="ChEBI" id="CHEBI:18420"/>
    </cofactor>
</comment>
<evidence type="ECO:0000256" key="1">
    <source>
        <dbReference type="ARBA" id="ARBA00000443"/>
    </source>
</evidence>
<evidence type="ECO:0000256" key="8">
    <source>
        <dbReference type="ARBA" id="ARBA00023235"/>
    </source>
</evidence>
<dbReference type="PANTHER" id="PTHR22573:SF2">
    <property type="entry name" value="PHOSPHOGLUCOMUTASE"/>
    <property type="match status" value="1"/>
</dbReference>
<name>Q2CIS7_OCEGH</name>
<sequence>MQAIHVDTKPIEGQKPGTSGLRKKTRVFMEPHFLENYVQSIFDGIGGITGKTLVVGGDGRYFNDRAIQVILRMMAANGAARAIVGQGGILSTPAASHLIRKRGTDGGLILSASHNPGGPDEDFGLKYNGPNGGPASEGVTDRIFARTREIDGYRIVEAHDVDIGTVGERALGDMAVEVVDPVADYAALMEELFDFDKIKGLLSSGFTLRFDAMHAVTGPYAKAILEDRLGAAEGSVVNAVPSPDFGGGHPDPNPIWAHELMATMTSPEAPDFGAASDGDGDRNMIVGKGAYVTPSDSLAVLVANATLAPAYREGLKGVARSMPTSGAADRVAEALGIDCYETPTGWKFFGNLLDAGRATICGEESAGTGSDHVREKDGLWAVLLWLNILAEKRQPVSQLMAEHWAEYGRNYYSRHDYEAVEADVAAGIMDDLRAALPDLPGREVGGLTVDAADEFSYTDPVDESVARQQGLRIFFEGGGRAVFRLSGTGTEGATIRVYLERLETDSDRLQMGAQEALAPIIAAAEAISGVRARSGRDAPDVIT</sequence>
<evidence type="ECO:0000256" key="7">
    <source>
        <dbReference type="ARBA" id="ARBA00022842"/>
    </source>
</evidence>
<dbReference type="NCBIfam" id="NF005737">
    <property type="entry name" value="PRK07564.1-1"/>
    <property type="match status" value="1"/>
</dbReference>
<dbReference type="InterPro" id="IPR005841">
    <property type="entry name" value="Alpha-D-phosphohexomutase_SF"/>
</dbReference>
<evidence type="ECO:0000313" key="15">
    <source>
        <dbReference type="Proteomes" id="UP000003635"/>
    </source>
</evidence>
<dbReference type="RefSeq" id="WP_007254602.1">
    <property type="nucleotide sequence ID" value="NZ_CH724107.1"/>
</dbReference>
<dbReference type="GO" id="GO:0005829">
    <property type="term" value="C:cytosol"/>
    <property type="evidence" value="ECO:0007669"/>
    <property type="project" value="TreeGrafter"/>
</dbReference>
<keyword evidence="7 9" id="KW-0460">Magnesium</keyword>
<dbReference type="OrthoDB" id="9806956at2"/>
<dbReference type="eggNOG" id="COG0033">
    <property type="taxonomic scope" value="Bacteria"/>
</dbReference>
<dbReference type="HOGENOM" id="CLU_009330_0_1_5"/>
<evidence type="ECO:0000259" key="12">
    <source>
        <dbReference type="Pfam" id="PF02879"/>
    </source>
</evidence>
<dbReference type="GO" id="GO:0000287">
    <property type="term" value="F:magnesium ion binding"/>
    <property type="evidence" value="ECO:0007669"/>
    <property type="project" value="InterPro"/>
</dbReference>
<evidence type="ECO:0000313" key="14">
    <source>
        <dbReference type="EMBL" id="EAR52512.1"/>
    </source>
</evidence>
<gene>
    <name evidence="14" type="ORF">OG2516_05373</name>
</gene>
<dbReference type="Pfam" id="PF02880">
    <property type="entry name" value="PGM_PMM_III"/>
    <property type="match status" value="1"/>
</dbReference>
<dbReference type="InterPro" id="IPR016055">
    <property type="entry name" value="A-D-PHexomutase_a/b/a-I/II/III"/>
</dbReference>
<dbReference type="PRINTS" id="PR00509">
    <property type="entry name" value="PGMPMM"/>
</dbReference>
<organism evidence="14 15">
    <name type="scientific">Oceanicola granulosus (strain ATCC BAA-861 / DSM 15982 / KCTC 12143 / HTCC2516)</name>
    <dbReference type="NCBI Taxonomy" id="314256"/>
    <lineage>
        <taxon>Bacteria</taxon>
        <taxon>Pseudomonadati</taxon>
        <taxon>Pseudomonadota</taxon>
        <taxon>Alphaproteobacteria</taxon>
        <taxon>Rhodobacterales</taxon>
        <taxon>Roseobacteraceae</taxon>
        <taxon>Oceanicola</taxon>
    </lineage>
</organism>
<evidence type="ECO:0000256" key="9">
    <source>
        <dbReference type="RuleBase" id="RU004326"/>
    </source>
</evidence>
<dbReference type="Pfam" id="PF24947">
    <property type="entry name" value="PGM1_C_vert_fung"/>
    <property type="match status" value="1"/>
</dbReference>
<dbReference type="STRING" id="314256.OG2516_05373"/>
<keyword evidence="6 9" id="KW-0479">Metal-binding</keyword>
<protein>
    <recommendedName>
        <fullName evidence="4">phosphoglucomutase (alpha-D-glucose-1,6-bisphosphate-dependent)</fullName>
        <ecNumber evidence="4">5.4.2.2</ecNumber>
    </recommendedName>
</protein>
<dbReference type="InterPro" id="IPR016066">
    <property type="entry name" value="A-D-PHexomutase_CS"/>
</dbReference>
<feature type="domain" description="Alpha-D-phosphohexomutase alpha/beta/alpha" evidence="13">
    <location>
        <begin position="295"/>
        <end position="407"/>
    </location>
</feature>
<dbReference type="SUPFAM" id="SSF53738">
    <property type="entry name" value="Phosphoglucomutase, first 3 domains"/>
    <property type="match status" value="3"/>
</dbReference>
<dbReference type="EC" id="5.4.2.2" evidence="4"/>
<dbReference type="InterPro" id="IPR045244">
    <property type="entry name" value="PGM"/>
</dbReference>
<dbReference type="Proteomes" id="UP000003635">
    <property type="component" value="Unassembled WGS sequence"/>
</dbReference>
<feature type="domain" description="Alpha-D-phosphohexomutase alpha/beta/alpha" evidence="11">
    <location>
        <begin position="14"/>
        <end position="151"/>
    </location>
</feature>
<dbReference type="InterPro" id="IPR005845">
    <property type="entry name" value="A-D-PHexomutase_a/b/a-II"/>
</dbReference>
<dbReference type="EMBL" id="AAOT01000003">
    <property type="protein sequence ID" value="EAR52512.1"/>
    <property type="molecule type" value="Genomic_DNA"/>
</dbReference>
<dbReference type="InterPro" id="IPR036900">
    <property type="entry name" value="A-D-PHexomutase_C_sf"/>
</dbReference>
<dbReference type="InterPro" id="IPR005846">
    <property type="entry name" value="A-D-PHexomutase_a/b/a-III"/>
</dbReference>
<evidence type="ECO:0000256" key="4">
    <source>
        <dbReference type="ARBA" id="ARBA00012728"/>
    </source>
</evidence>
<feature type="domain" description="Alpha-D-phosphohexomutase alpha/beta/alpha" evidence="12">
    <location>
        <begin position="184"/>
        <end position="286"/>
    </location>
</feature>
<evidence type="ECO:0000259" key="13">
    <source>
        <dbReference type="Pfam" id="PF02880"/>
    </source>
</evidence>
<comment type="caution">
    <text evidence="14">The sequence shown here is derived from an EMBL/GenBank/DDBJ whole genome shotgun (WGS) entry which is preliminary data.</text>
</comment>
<dbReference type="FunFam" id="3.40.120.10:FF:000005">
    <property type="entry name" value="Phosphoglucomutase 5"/>
    <property type="match status" value="1"/>
</dbReference>
<dbReference type="InterPro" id="IPR005844">
    <property type="entry name" value="A-D-PHexomutase_a/b/a-I"/>
</dbReference>
<dbReference type="PANTHER" id="PTHR22573">
    <property type="entry name" value="PHOSPHOHEXOMUTASE FAMILY MEMBER"/>
    <property type="match status" value="1"/>
</dbReference>
<dbReference type="Gene3D" id="3.40.120.10">
    <property type="entry name" value="Alpha-D-Glucose-1,6-Bisphosphate, subunit A, domain 3"/>
    <property type="match status" value="3"/>
</dbReference>